<evidence type="ECO:0000256" key="1">
    <source>
        <dbReference type="ARBA" id="ARBA00004418"/>
    </source>
</evidence>
<dbReference type="RefSeq" id="WP_132331175.1">
    <property type="nucleotide sequence ID" value="NZ_SMJZ01000018.1"/>
</dbReference>
<dbReference type="SUPFAM" id="SSF53850">
    <property type="entry name" value="Periplasmic binding protein-like II"/>
    <property type="match status" value="1"/>
</dbReference>
<protein>
    <submittedName>
        <fullName evidence="5">ABC transporter substrate-binding protein</fullName>
    </submittedName>
</protein>
<dbReference type="Pfam" id="PF09084">
    <property type="entry name" value="NMT1"/>
    <property type="match status" value="1"/>
</dbReference>
<feature type="domain" description="SsuA/THI5-like" evidence="4">
    <location>
        <begin position="55"/>
        <end position="280"/>
    </location>
</feature>
<dbReference type="PANTHER" id="PTHR30024:SF47">
    <property type="entry name" value="TAURINE-BINDING PERIPLASMIC PROTEIN"/>
    <property type="match status" value="1"/>
</dbReference>
<dbReference type="AlphaFoldDB" id="A0A4R4NJ37"/>
<accession>A0A4R4NJ37</accession>
<dbReference type="Proteomes" id="UP000295157">
    <property type="component" value="Unassembled WGS sequence"/>
</dbReference>
<organism evidence="5 6">
    <name type="scientific">Nonomuraea longispora</name>
    <dbReference type="NCBI Taxonomy" id="1848320"/>
    <lineage>
        <taxon>Bacteria</taxon>
        <taxon>Bacillati</taxon>
        <taxon>Actinomycetota</taxon>
        <taxon>Actinomycetes</taxon>
        <taxon>Streptosporangiales</taxon>
        <taxon>Streptosporangiaceae</taxon>
        <taxon>Nonomuraea</taxon>
    </lineage>
</organism>
<evidence type="ECO:0000313" key="6">
    <source>
        <dbReference type="Proteomes" id="UP000295157"/>
    </source>
</evidence>
<gene>
    <name evidence="5" type="ORF">E1267_07565</name>
</gene>
<evidence type="ECO:0000259" key="4">
    <source>
        <dbReference type="Pfam" id="PF09084"/>
    </source>
</evidence>
<comment type="caution">
    <text evidence="5">The sequence shown here is derived from an EMBL/GenBank/DDBJ whole genome shotgun (WGS) entry which is preliminary data.</text>
</comment>
<dbReference type="Gene3D" id="3.40.190.10">
    <property type="entry name" value="Periplasmic binding protein-like II"/>
    <property type="match status" value="2"/>
</dbReference>
<evidence type="ECO:0000256" key="2">
    <source>
        <dbReference type="ARBA" id="ARBA00010742"/>
    </source>
</evidence>
<reference evidence="5 6" key="1">
    <citation type="submission" date="2019-02" db="EMBL/GenBank/DDBJ databases">
        <title>Draft genome sequences of novel Actinobacteria.</title>
        <authorList>
            <person name="Sahin N."/>
            <person name="Ay H."/>
            <person name="Saygin H."/>
        </authorList>
    </citation>
    <scope>NUCLEOTIDE SEQUENCE [LARGE SCALE GENOMIC DNA]</scope>
    <source>
        <strain evidence="5 6">KC201</strain>
    </source>
</reference>
<evidence type="ECO:0000313" key="5">
    <source>
        <dbReference type="EMBL" id="TDC09331.1"/>
    </source>
</evidence>
<proteinExistence type="inferred from homology"/>
<comment type="similarity">
    <text evidence="2">Belongs to the bacterial solute-binding protein SsuA/TauA family.</text>
</comment>
<dbReference type="OrthoDB" id="9806288at2"/>
<keyword evidence="6" id="KW-1185">Reference proteome</keyword>
<name>A0A4R4NJ37_9ACTN</name>
<dbReference type="EMBL" id="SMJZ01000018">
    <property type="protein sequence ID" value="TDC09331.1"/>
    <property type="molecule type" value="Genomic_DNA"/>
</dbReference>
<comment type="subcellular location">
    <subcellularLocation>
        <location evidence="1">Periplasm</location>
    </subcellularLocation>
</comment>
<dbReference type="PANTHER" id="PTHR30024">
    <property type="entry name" value="ALIPHATIC SULFONATES-BINDING PROTEIN-RELATED"/>
    <property type="match status" value="1"/>
</dbReference>
<evidence type="ECO:0000256" key="3">
    <source>
        <dbReference type="ARBA" id="ARBA00022729"/>
    </source>
</evidence>
<keyword evidence="3" id="KW-0732">Signal</keyword>
<dbReference type="GO" id="GO:0042597">
    <property type="term" value="C:periplasmic space"/>
    <property type="evidence" value="ECO:0007669"/>
    <property type="project" value="UniProtKB-SubCell"/>
</dbReference>
<sequence length="351" mass="37005">MTPFVTGHPFGARRPRSLAAALVALVVAVTGCAERGSTAPADVLNVGQISNSVAFFPLFVAEKNGYFKEQGVTLGERPRLGTGAKVAAALKSGSIDLGAGVMTDALNLSGVDQSTRLAANLVDKYYVDIVVSGKPGWPGESEPLDDRIRALRGKKIGITGPGSGTEALVTYLFARVGLRTDTDAELVNLGGVTSAALGALKSGRVDALAFFQPIAQQAEAAGIGRNYISPARGDVPQLSSVAHGVVFTTQATLEEKAEEVAAFQRAVGRAQRLIHEQPAQVEPLLAEYLKGTDPEALAALSEIIREEIPKEIGFARASYDTAVAFHRETGLIDRFPSYEEIVPRDLRIAGP</sequence>
<dbReference type="InterPro" id="IPR015168">
    <property type="entry name" value="SsuA/THI5"/>
</dbReference>